<accession>A0A1K0HCA8</accession>
<evidence type="ECO:0000313" key="4">
    <source>
        <dbReference type="Proteomes" id="UP000658997"/>
    </source>
</evidence>
<dbReference type="Proteomes" id="UP000179920">
    <property type="component" value="Chromosome VI"/>
</dbReference>
<reference evidence="3" key="2">
    <citation type="submission" date="2016-04" db="EMBL/GenBank/DDBJ databases">
        <authorList>
            <person name="Guldener U."/>
            <person name="Guldener U."/>
        </authorList>
    </citation>
    <scope>NUCLEOTIDE SEQUENCE [LARGE SCALE GENOMIC DNA]</scope>
    <source>
        <strain evidence="3">UB2112</strain>
    </source>
</reference>
<proteinExistence type="predicted"/>
<protein>
    <submittedName>
        <fullName evidence="1">Uncharacterized protein</fullName>
    </submittedName>
</protein>
<dbReference type="EMBL" id="LT558122">
    <property type="protein sequence ID" value="SAM81922.1"/>
    <property type="molecule type" value="Genomic_DNA"/>
</dbReference>
<reference evidence="1" key="1">
    <citation type="submission" date="2016-04" db="EMBL/GenBank/DDBJ databases">
        <authorList>
            <person name="Evans L.H."/>
            <person name="Alamgir A."/>
            <person name="Owens N."/>
            <person name="Weber N.D."/>
            <person name="Virtaneva K."/>
            <person name="Barbian K."/>
            <person name="Babar A."/>
            <person name="Rosenke K."/>
        </authorList>
    </citation>
    <scope>NUCLEOTIDE SEQUENCE</scope>
    <source>
        <strain evidence="1">UB2112</strain>
    </source>
</reference>
<name>A0A1K0HCA8_9BASI</name>
<evidence type="ECO:0000313" key="2">
    <source>
        <dbReference type="EMBL" id="SYW75415.1"/>
    </source>
</evidence>
<sequence length="158" mass="17295">MSEHVALYVLSGSSSKGETVLKHIRSSDYIDEINSGEGPREECGLYNLIQLVQPSDSSIKLNSEKDVLEYHSKLLKDDASAKVDGKDAKWNGNCVLIADKDQDDLVYVLQLQGGEVEQRLKAKARSSVEVASNVSIANMSIQEYKDISGNAEVYDAGQ</sequence>
<evidence type="ECO:0000313" key="3">
    <source>
        <dbReference type="Proteomes" id="UP000179920"/>
    </source>
</evidence>
<evidence type="ECO:0000313" key="1">
    <source>
        <dbReference type="EMBL" id="SAM81922.1"/>
    </source>
</evidence>
<gene>
    <name evidence="2" type="ORF">UBRO2_00650</name>
    <name evidence="1" type="ORF">UBRO_04149</name>
</gene>
<dbReference type="AlphaFoldDB" id="A0A1K0HCA8"/>
<reference evidence="2" key="3">
    <citation type="submission" date="2018-08" db="EMBL/GenBank/DDBJ databases">
        <authorList>
            <person name="Guldener U."/>
        </authorList>
    </citation>
    <scope>NUCLEOTIDE SEQUENCE</scope>
    <source>
        <strain evidence="2">UB2</strain>
    </source>
</reference>
<dbReference type="Proteomes" id="UP000658997">
    <property type="component" value="Unassembled WGS sequence"/>
</dbReference>
<dbReference type="EMBL" id="ULHB01000006">
    <property type="protein sequence ID" value="SYW75415.1"/>
    <property type="molecule type" value="Genomic_DNA"/>
</dbReference>
<keyword evidence="4" id="KW-1185">Reference proteome</keyword>
<organism evidence="1 3">
    <name type="scientific">Ustilago bromivora</name>
    <dbReference type="NCBI Taxonomy" id="307758"/>
    <lineage>
        <taxon>Eukaryota</taxon>
        <taxon>Fungi</taxon>
        <taxon>Dikarya</taxon>
        <taxon>Basidiomycota</taxon>
        <taxon>Ustilaginomycotina</taxon>
        <taxon>Ustilaginomycetes</taxon>
        <taxon>Ustilaginales</taxon>
        <taxon>Ustilaginaceae</taxon>
        <taxon>Ustilago</taxon>
    </lineage>
</organism>
<dbReference type="OrthoDB" id="3335062at2759"/>